<dbReference type="AlphaFoldDB" id="A0A2P4WXQ1"/>
<reference evidence="1 2" key="1">
    <citation type="journal article" date="2017" name="Genome Biol. Evol.">
        <title>Phytophthora megakarya and P. palmivora, closely related causal agents of cacao black pod rot, underwent increases in genome sizes and gene numbers by different mechanisms.</title>
        <authorList>
            <person name="Ali S.S."/>
            <person name="Shao J."/>
            <person name="Lary D.J."/>
            <person name="Kronmiller B."/>
            <person name="Shen D."/>
            <person name="Strem M.D."/>
            <person name="Amoako-Attah I."/>
            <person name="Akrofi A.Y."/>
            <person name="Begoude B.A."/>
            <person name="Ten Hoopen G.M."/>
            <person name="Coulibaly K."/>
            <person name="Kebe B.I."/>
            <person name="Melnick R.L."/>
            <person name="Guiltinan M.J."/>
            <person name="Tyler B.M."/>
            <person name="Meinhardt L.W."/>
            <person name="Bailey B.A."/>
        </authorList>
    </citation>
    <scope>NUCLEOTIDE SEQUENCE [LARGE SCALE GENOMIC DNA]</scope>
    <source>
        <strain evidence="2">sbr112.9</strain>
    </source>
</reference>
<dbReference type="Proteomes" id="UP000237271">
    <property type="component" value="Unassembled WGS sequence"/>
</dbReference>
<organism evidence="1 2">
    <name type="scientific">Phytophthora palmivora</name>
    <dbReference type="NCBI Taxonomy" id="4796"/>
    <lineage>
        <taxon>Eukaryota</taxon>
        <taxon>Sar</taxon>
        <taxon>Stramenopiles</taxon>
        <taxon>Oomycota</taxon>
        <taxon>Peronosporomycetes</taxon>
        <taxon>Peronosporales</taxon>
        <taxon>Peronosporaceae</taxon>
        <taxon>Phytophthora</taxon>
    </lineage>
</organism>
<protein>
    <submittedName>
        <fullName evidence="1">Uncharacterized protein</fullName>
    </submittedName>
</protein>
<accession>A0A2P4WXQ1</accession>
<keyword evidence="2" id="KW-1185">Reference proteome</keyword>
<sequence>MRKLYKRFPEILIVDCTTRPTGALKDIPKELHDMGKCPMEEIYNQIRQLLNPAKHAGMLPESEEKMTSVDQGSKIPDLRGNTCDLNGNRAVAVSSVRQTEGYSRSEVTMAVDLHPGEVRSYWKQRYPDLWFKPTDQEDIPVIQRPNQIKEIRRSEVMDLLPGESRGYWKHYAPGKWFRQAKIAGKINNETGILLLDTGA</sequence>
<gene>
    <name evidence="1" type="ORF">PHPALM_37332</name>
</gene>
<name>A0A2P4WXQ1_9STRA</name>
<evidence type="ECO:0000313" key="1">
    <source>
        <dbReference type="EMBL" id="POM58072.1"/>
    </source>
</evidence>
<dbReference type="EMBL" id="NCKW01020373">
    <property type="protein sequence ID" value="POM58072.1"/>
    <property type="molecule type" value="Genomic_DNA"/>
</dbReference>
<evidence type="ECO:0000313" key="2">
    <source>
        <dbReference type="Proteomes" id="UP000237271"/>
    </source>
</evidence>
<comment type="caution">
    <text evidence="1">The sequence shown here is derived from an EMBL/GenBank/DDBJ whole genome shotgun (WGS) entry which is preliminary data.</text>
</comment>
<proteinExistence type="predicted"/>